<evidence type="ECO:0000313" key="2">
    <source>
        <dbReference type="EMBL" id="AUT75862.1"/>
    </source>
</evidence>
<dbReference type="GeneID" id="55535855"/>
<dbReference type="Gene3D" id="2.130.10.10">
    <property type="entry name" value="YVTN repeat-like/Quinoprotein amine dehydrogenase"/>
    <property type="match status" value="1"/>
</dbReference>
<proteinExistence type="predicted"/>
<dbReference type="AlphaFoldDB" id="A0AAN1MQM6"/>
<dbReference type="Pfam" id="PF13360">
    <property type="entry name" value="PQQ_2"/>
    <property type="match status" value="1"/>
</dbReference>
<evidence type="ECO:0000259" key="1">
    <source>
        <dbReference type="Pfam" id="PF13360"/>
    </source>
</evidence>
<feature type="domain" description="Pyrrolo-quinoline quinone repeat" evidence="1">
    <location>
        <begin position="56"/>
        <end position="111"/>
    </location>
</feature>
<dbReference type="InterPro" id="IPR015943">
    <property type="entry name" value="WD40/YVTN_repeat-like_dom_sf"/>
</dbReference>
<gene>
    <name evidence="2" type="ORF">C2L64_47155</name>
</gene>
<dbReference type="Proteomes" id="UP000236649">
    <property type="component" value="Chromosome 4"/>
</dbReference>
<sequence>MNASVTTRSFDTARTGAQLHETVLTPAAVRSRGIKQALVLRTPDDPRLEAQPLYLAGAEIAGGTHDTIFQATMGNCVYAWDADTGALLWQTRLGAPINGAQAIDQHLINVHWGILSTPVIDLSTNRLYVCYWASPTGNWADGHHFLASLDIATGRETHPPIDFEGVTFDPGHNLRPIEFRSLERKQRAALALVDGTVLVPFGTIAETDNEARGWLIAVDTRSWKQTAAWCSTARGSGGGIWMSGSGPAVQSDGSIWVVTGNGEFDGIVDFGESVVRLRYMPPPANSAKGKLEVTGWWTPWTDDGRLGKNPGGEAVAALLPKRMPSNFRVGPFLASLGMESMDETWADQDLGASGIVLVEELGIALVSGKDGILYTIRLDHPGSTTQDDLAAAHVAANFAKLAAAPILYTYYDASVNPAPTNPAALNVYAAKRTHHLHGTPIVWKSATHGWMHYCGGENGNLRAWRLKSDKSSSYLACSEAYASPECTKPYGGMPGWGIALSTNGGDEAVVWAMIPYGDANMTITNSRLLAYDAADFGRYADGSGQIVPLWDSQDWNWNLLHPKFNRPVAVDGRVLVPTYGGELLVLTLA</sequence>
<organism evidence="2 3">
    <name type="scientific">Paraburkholderia hospita</name>
    <dbReference type="NCBI Taxonomy" id="169430"/>
    <lineage>
        <taxon>Bacteria</taxon>
        <taxon>Pseudomonadati</taxon>
        <taxon>Pseudomonadota</taxon>
        <taxon>Betaproteobacteria</taxon>
        <taxon>Burkholderiales</taxon>
        <taxon>Burkholderiaceae</taxon>
        <taxon>Paraburkholderia</taxon>
    </lineage>
</organism>
<evidence type="ECO:0000313" key="3">
    <source>
        <dbReference type="Proteomes" id="UP000236649"/>
    </source>
</evidence>
<name>A0AAN1MQM6_9BURK</name>
<dbReference type="InterPro" id="IPR011047">
    <property type="entry name" value="Quinoprotein_ADH-like_sf"/>
</dbReference>
<reference evidence="2 3" key="1">
    <citation type="submission" date="2018-01" db="EMBL/GenBank/DDBJ databases">
        <title>Species boundaries and ecological features among Paraburkholderia terrae DSMZ17804T, P. hospita DSMZ17164T and P. caribensis DSMZ13236T.</title>
        <authorList>
            <person name="Pratama A.A."/>
        </authorList>
    </citation>
    <scope>NUCLEOTIDE SEQUENCE [LARGE SCALE GENOMIC DNA]</scope>
    <source>
        <strain evidence="2 3">DSM 17164</strain>
    </source>
</reference>
<dbReference type="EMBL" id="CP026108">
    <property type="protein sequence ID" value="AUT75862.1"/>
    <property type="molecule type" value="Genomic_DNA"/>
</dbReference>
<dbReference type="InterPro" id="IPR002372">
    <property type="entry name" value="PQQ_rpt_dom"/>
</dbReference>
<dbReference type="RefSeq" id="WP_103154148.1">
    <property type="nucleotide sequence ID" value="NZ_CP026108.1"/>
</dbReference>
<protein>
    <recommendedName>
        <fullName evidence="1">Pyrrolo-quinoline quinone repeat domain-containing protein</fullName>
    </recommendedName>
</protein>
<dbReference type="KEGG" id="phs:C2L64_47155"/>
<dbReference type="SUPFAM" id="SSF50998">
    <property type="entry name" value="Quinoprotein alcohol dehydrogenase-like"/>
    <property type="match status" value="1"/>
</dbReference>
<accession>A0AAN1MQM6</accession>